<name>A0A0E9QEP6_ANGAN</name>
<evidence type="ECO:0000313" key="1">
    <source>
        <dbReference type="EMBL" id="JAH15331.1"/>
    </source>
</evidence>
<accession>A0A0E9QEP6</accession>
<proteinExistence type="predicted"/>
<dbReference type="AlphaFoldDB" id="A0A0E9QEP6"/>
<sequence>MVLRCYTDELDARLKSMPFLLDILY</sequence>
<protein>
    <submittedName>
        <fullName evidence="1">Uncharacterized protein</fullName>
    </submittedName>
</protein>
<reference evidence="1" key="1">
    <citation type="submission" date="2014-11" db="EMBL/GenBank/DDBJ databases">
        <authorList>
            <person name="Amaro Gonzalez C."/>
        </authorList>
    </citation>
    <scope>NUCLEOTIDE SEQUENCE</scope>
</reference>
<organism evidence="1">
    <name type="scientific">Anguilla anguilla</name>
    <name type="common">European freshwater eel</name>
    <name type="synonym">Muraena anguilla</name>
    <dbReference type="NCBI Taxonomy" id="7936"/>
    <lineage>
        <taxon>Eukaryota</taxon>
        <taxon>Metazoa</taxon>
        <taxon>Chordata</taxon>
        <taxon>Craniata</taxon>
        <taxon>Vertebrata</taxon>
        <taxon>Euteleostomi</taxon>
        <taxon>Actinopterygii</taxon>
        <taxon>Neopterygii</taxon>
        <taxon>Teleostei</taxon>
        <taxon>Anguilliformes</taxon>
        <taxon>Anguillidae</taxon>
        <taxon>Anguilla</taxon>
    </lineage>
</organism>
<reference evidence="1" key="2">
    <citation type="journal article" date="2015" name="Fish Shellfish Immunol.">
        <title>Early steps in the European eel (Anguilla anguilla)-Vibrio vulnificus interaction in the gills: Role of the RtxA13 toxin.</title>
        <authorList>
            <person name="Callol A."/>
            <person name="Pajuelo D."/>
            <person name="Ebbesson L."/>
            <person name="Teles M."/>
            <person name="MacKenzie S."/>
            <person name="Amaro C."/>
        </authorList>
    </citation>
    <scope>NUCLEOTIDE SEQUENCE</scope>
</reference>
<dbReference type="EMBL" id="GBXM01093246">
    <property type="protein sequence ID" value="JAH15331.1"/>
    <property type="molecule type" value="Transcribed_RNA"/>
</dbReference>